<proteinExistence type="predicted"/>
<feature type="region of interest" description="Disordered" evidence="1">
    <location>
        <begin position="813"/>
        <end position="853"/>
    </location>
</feature>
<dbReference type="EMBL" id="OX597835">
    <property type="protein sequence ID" value="CAI9738926.1"/>
    <property type="molecule type" value="Genomic_DNA"/>
</dbReference>
<feature type="compositionally biased region" description="Polar residues" evidence="1">
    <location>
        <begin position="1758"/>
        <end position="1769"/>
    </location>
</feature>
<accession>A0AA36BSN6</accession>
<feature type="compositionally biased region" description="Basic and acidic residues" evidence="1">
    <location>
        <begin position="816"/>
        <end position="831"/>
    </location>
</feature>
<dbReference type="GO" id="GO:1904158">
    <property type="term" value="P:axonemal central apparatus assembly"/>
    <property type="evidence" value="ECO:0007669"/>
    <property type="project" value="TreeGrafter"/>
</dbReference>
<dbReference type="PANTHER" id="PTHR21963:SF1">
    <property type="entry name" value="SPERM-ASSOCIATED ANTIGEN 17"/>
    <property type="match status" value="1"/>
</dbReference>
<dbReference type="InterPro" id="IPR013783">
    <property type="entry name" value="Ig-like_fold"/>
</dbReference>
<evidence type="ECO:0000256" key="1">
    <source>
        <dbReference type="SAM" id="MobiDB-lite"/>
    </source>
</evidence>
<evidence type="ECO:0008006" key="4">
    <source>
        <dbReference type="Google" id="ProtNLM"/>
    </source>
</evidence>
<organism evidence="2 3">
    <name type="scientific">Octopus vulgaris</name>
    <name type="common">Common octopus</name>
    <dbReference type="NCBI Taxonomy" id="6645"/>
    <lineage>
        <taxon>Eukaryota</taxon>
        <taxon>Metazoa</taxon>
        <taxon>Spiralia</taxon>
        <taxon>Lophotrochozoa</taxon>
        <taxon>Mollusca</taxon>
        <taxon>Cephalopoda</taxon>
        <taxon>Coleoidea</taxon>
        <taxon>Octopodiformes</taxon>
        <taxon>Octopoda</taxon>
        <taxon>Incirrata</taxon>
        <taxon>Octopodidae</taxon>
        <taxon>Octopus</taxon>
    </lineage>
</organism>
<dbReference type="Proteomes" id="UP001162480">
    <property type="component" value="Chromosome 22"/>
</dbReference>
<reference evidence="2" key="1">
    <citation type="submission" date="2023-08" db="EMBL/GenBank/DDBJ databases">
        <authorList>
            <person name="Alioto T."/>
            <person name="Alioto T."/>
            <person name="Gomez Garrido J."/>
        </authorList>
    </citation>
    <scope>NUCLEOTIDE SEQUENCE</scope>
</reference>
<feature type="compositionally biased region" description="Polar residues" evidence="1">
    <location>
        <begin position="979"/>
        <end position="995"/>
    </location>
</feature>
<name>A0AA36BSN6_OCTVU</name>
<dbReference type="Gene3D" id="2.60.40.10">
    <property type="entry name" value="Immunoglobulins"/>
    <property type="match status" value="1"/>
</dbReference>
<dbReference type="GO" id="GO:0005576">
    <property type="term" value="C:extracellular region"/>
    <property type="evidence" value="ECO:0007669"/>
    <property type="project" value="GOC"/>
</dbReference>
<dbReference type="GO" id="GO:0003351">
    <property type="term" value="P:epithelial cilium movement involved in extracellular fluid movement"/>
    <property type="evidence" value="ECO:0007669"/>
    <property type="project" value="TreeGrafter"/>
</dbReference>
<evidence type="ECO:0000313" key="3">
    <source>
        <dbReference type="Proteomes" id="UP001162480"/>
    </source>
</evidence>
<feature type="region of interest" description="Disordered" evidence="1">
    <location>
        <begin position="1723"/>
        <end position="1769"/>
    </location>
</feature>
<dbReference type="InterPro" id="IPR026173">
    <property type="entry name" value="SPAG17"/>
</dbReference>
<feature type="compositionally biased region" description="Basic and acidic residues" evidence="1">
    <location>
        <begin position="839"/>
        <end position="851"/>
    </location>
</feature>
<dbReference type="Pfam" id="PF14874">
    <property type="entry name" value="PapD-like"/>
    <property type="match status" value="1"/>
</dbReference>
<evidence type="ECO:0000313" key="2">
    <source>
        <dbReference type="EMBL" id="CAI9738926.1"/>
    </source>
</evidence>
<gene>
    <name evidence="2" type="ORF">OCTVUL_1B004596</name>
</gene>
<dbReference type="GO" id="GO:1990716">
    <property type="term" value="C:axonemal central apparatus"/>
    <property type="evidence" value="ECO:0007669"/>
    <property type="project" value="TreeGrafter"/>
</dbReference>
<keyword evidence="3" id="KW-1185">Reference proteome</keyword>
<protein>
    <recommendedName>
        <fullName evidence="4">Sperm-associated antigen 17</fullName>
    </recommendedName>
</protein>
<dbReference type="PANTHER" id="PTHR21963">
    <property type="entry name" value="PF6"/>
    <property type="match status" value="1"/>
</dbReference>
<sequence length="1989" mass="226623">MSKKMGKYANGHATAKWEQSLAREQLHESSWKVFIALIAEDKPEDVINVNNLTSAINGGSRRRFGIITQQSLYKEVNVYGNPKGRGKDAPQYVEVCEACKAFIDSKEPIPSELLAKLIKFKLLSLKADDIAKSKPVEKRKASLQSVDLKKVKTGKGNKAAGKKTAAAKTGEEGTIKEGTNLKKRSEEIYDYKYIDDEPEFGPNYYAVISGFYEPSLPILLADIDILIDVVVKFGSIHYTGLAVEVINKDNLIPKDSRLIAQEEAAAAETERLKKAMDYFWKWTMIYLNEQSATSQTRNIYVTDFLDDKESNLESDCAKLYEKFAFTLYGIVEKQRMYRNFIRNTKIIAVPTIGPIPPRALPISSNLCIVPPPPQYPLIEPRTFTTLDMRYYDDLMDTIPMECVTVPLILHAMIEQVVAIERRILPPRDYQPPPTFDGLNQDLAKHLSMMLQKLILDDNCSEVIDDKLEEKEVPKEEPLRLISYQDESSKLFHHLKSFHDFVPNTVVDKMLDKFGFSRIEHFPVTALRHIVEAEAREFLHFCSKDGTSHKMVNFVLQQNVFQTLQLPHVDKEGLLQPYKLPNYNAWDHPIFLLEQNVFPEYEGVEFSNKSLQTTQTASTISLDSALANSLGGSGKPTLYRRHSSADERSLDFFSSRNVSPDIERICKNLIEKIKSSRQRNLENWNYLEHLSSGVFHQVLFEAMYYQPHYTKYYHIREDCLYLILDNPYNKDLFNLQTWHVQLYSNIGFRNFMFYVADEIKEWSLAEDKKELEQLKEEKALKLLEQQTVVMVSNVNSEQSKSIFDEDQFTRPHSLKASKKEEHVMKVDELDKDKKKRKSPPRQDKSPDKEKRVMSRCSLKTPRIGRFKSMYDDSLYDMHSSLIEPDPDKPELPFSGYKLDDNLIKLTSKCYTMFPSDGSQIRVTTENFLTGAKNVRCSVLLNGHVFSVHILNPLDVEALEPECPPPPSTCKYPVTTSTSSVQSPANKPTITTSPSSCAADNITQETETTKLPIFSEFGSFTATLADGVVLAYSQFGPTGYFRNFSGKIDQNSSMKDIKDQLFMSSESFFKERSRKRSRFSMDRFQSSDMVVGFSKRCGSETDAQFGSFPTLFLTCPDGLKIDYDVLHSNVNNDDYLVVRQSFPFNSKGLQPCELIRNEHCYLEERRTVLPNGTVIKKMKNGKYHVLHADGTVAHGEFATEKQVMHIAEKSDIADLNIVSLTCEIEKLDLKTMKWTVIQSNGQKVILYPGGKKEYLPKVLFSMKSDVKSGQTMMTRDDNVILISEPSGKTTVEHQDGTRITSYFEKVYMTENCKTSYSNYENITMAMFAMVECPSFATIKFNIKTQENHTMVGNGTIINVFSNGFLRMLFGSSLTSEMLKLGLDGSFIYTNVNGENQQSRSNPPTESTYYFKHNSNIICETTDTKGNAFYVNYKGEKEIVKETSENNNQDKFREGIQHSPRYFILHRDGCVDELLNKNVVNDFVEDTEQHPAAIVLKDVFQDNSGMSGITYLRPIQKSASDNWVVEYECNTIIPPGFLENSETLCHVKSTDHQIKKCPNLLETRQFTQYEDLDKDLQQRVHQGLYKYIYYKFQRHFQLENLTVFDTRRAAEKAKAKSIEAYVQQLSTLHSQHIMNNENDVKKMYESAVNQGQTIVEIESVISEPPVEKEKSQNYCYDESIRKALRNKTIPNYFESVFGKTFLANQEEEKLDYELKSHCIFNGIAEEPAEEESSPTVTSEIAEAESPHGVRPVNPSPAHASGTASPTIVRPTNPTPTISHIHFPERPGTVGRDEVSEVYLSPIKPQLWQRHSAPIATSLDTSTPTLLPKLFISTSENLSSEIPCETNLLPMSHNVKPIDSRLAGSSLQEKDRMKLSKSLELSVKELQFGKIKVGQTYEKFFFLRNIGVDSCRFKIKQPPPTSGLKVFYRLGPIAAGLQEKLTVRLHIPAALTEKYEGGINLKYNLCIVTEKTSLVLQISAFMQPEFEEWIVSH</sequence>
<feature type="region of interest" description="Disordered" evidence="1">
    <location>
        <begin position="972"/>
        <end position="995"/>
    </location>
</feature>